<organism evidence="2 3">
    <name type="scientific">Hoylesella loescheii DSM 19665 = JCM 12249 = ATCC 15930</name>
    <dbReference type="NCBI Taxonomy" id="1122985"/>
    <lineage>
        <taxon>Bacteria</taxon>
        <taxon>Pseudomonadati</taxon>
        <taxon>Bacteroidota</taxon>
        <taxon>Bacteroidia</taxon>
        <taxon>Bacteroidales</taxon>
        <taxon>Prevotellaceae</taxon>
        <taxon>Hoylesella</taxon>
    </lineage>
</organism>
<dbReference type="AlphaFoldDB" id="A0A069QD93"/>
<sequence>MGIGKLSKSQDVFIMKKLIFVYISIFCVVLSMLSCKKNYIEMTIAGRNHRYWLKKSHATKSQVYYYFDRQGRWYIYDRAYKASVLTKYDGGDIMLIEKCSLINDTTINIGGMEYCIRECNDTLLVIKNSMFTDTLICLKSLPLVR</sequence>
<evidence type="ECO:0000313" key="2">
    <source>
        <dbReference type="EMBL" id="KDR50750.1"/>
    </source>
</evidence>
<dbReference type="EMBL" id="JNGW01000140">
    <property type="protein sequence ID" value="KDR50750.1"/>
    <property type="molecule type" value="Genomic_DNA"/>
</dbReference>
<reference evidence="2 3" key="1">
    <citation type="submission" date="2013-08" db="EMBL/GenBank/DDBJ databases">
        <authorList>
            <person name="Weinstock G."/>
            <person name="Sodergren E."/>
            <person name="Wylie T."/>
            <person name="Fulton L."/>
            <person name="Fulton R."/>
            <person name="Fronick C."/>
            <person name="O'Laughlin M."/>
            <person name="Godfrey J."/>
            <person name="Miner T."/>
            <person name="Herter B."/>
            <person name="Appelbaum E."/>
            <person name="Cordes M."/>
            <person name="Lek S."/>
            <person name="Wollam A."/>
            <person name="Pepin K.H."/>
            <person name="Palsikar V.B."/>
            <person name="Mitreva M."/>
            <person name="Wilson R.K."/>
        </authorList>
    </citation>
    <scope>NUCLEOTIDE SEQUENCE [LARGE SCALE GENOMIC DNA]</scope>
    <source>
        <strain evidence="2 3">ATCC 15930</strain>
    </source>
</reference>
<keyword evidence="1" id="KW-0812">Transmembrane</keyword>
<accession>A0A069QD93</accession>
<proteinExistence type="predicted"/>
<name>A0A069QD93_HOYLO</name>
<dbReference type="Proteomes" id="UP000027442">
    <property type="component" value="Unassembled WGS sequence"/>
</dbReference>
<gene>
    <name evidence="2" type="ORF">HMPREF1991_03192</name>
</gene>
<dbReference type="PROSITE" id="PS51257">
    <property type="entry name" value="PROKAR_LIPOPROTEIN"/>
    <property type="match status" value="1"/>
</dbReference>
<dbReference type="HOGENOM" id="CLU_1785145_0_0_10"/>
<evidence type="ECO:0000313" key="3">
    <source>
        <dbReference type="Proteomes" id="UP000027442"/>
    </source>
</evidence>
<evidence type="ECO:0000256" key="1">
    <source>
        <dbReference type="SAM" id="Phobius"/>
    </source>
</evidence>
<keyword evidence="1" id="KW-1133">Transmembrane helix</keyword>
<keyword evidence="1" id="KW-0472">Membrane</keyword>
<feature type="transmembrane region" description="Helical" evidence="1">
    <location>
        <begin position="12"/>
        <end position="33"/>
    </location>
</feature>
<dbReference type="PATRIC" id="fig|1122985.7.peg.3308"/>
<comment type="caution">
    <text evidence="2">The sequence shown here is derived from an EMBL/GenBank/DDBJ whole genome shotgun (WGS) entry which is preliminary data.</text>
</comment>
<keyword evidence="3" id="KW-1185">Reference proteome</keyword>
<protein>
    <submittedName>
        <fullName evidence="2">Uncharacterized protein</fullName>
    </submittedName>
</protein>